<evidence type="ECO:0000313" key="4">
    <source>
        <dbReference type="EMBL" id="MFC4728563.1"/>
    </source>
</evidence>
<gene>
    <name evidence="4" type="ORF">ACFO3Q_10325</name>
</gene>
<feature type="domain" description="Gfo/Idh/MocA-like oxidoreductase N-terminal" evidence="2">
    <location>
        <begin position="8"/>
        <end position="124"/>
    </location>
</feature>
<comment type="caution">
    <text evidence="4">The sequence shown here is derived from an EMBL/GenBank/DDBJ whole genome shotgun (WGS) entry which is preliminary data.</text>
</comment>
<accession>A0ABV9NP01</accession>
<dbReference type="InterPro" id="IPR050463">
    <property type="entry name" value="Gfo/Idh/MocA_oxidrdct_glycsds"/>
</dbReference>
<dbReference type="PANTHER" id="PTHR43818:SF11">
    <property type="entry name" value="BCDNA.GH03377"/>
    <property type="match status" value="1"/>
</dbReference>
<dbReference type="SUPFAM" id="SSF51735">
    <property type="entry name" value="NAD(P)-binding Rossmann-fold domains"/>
    <property type="match status" value="1"/>
</dbReference>
<protein>
    <submittedName>
        <fullName evidence="4">Gfo/Idh/MocA family protein</fullName>
    </submittedName>
</protein>
<dbReference type="PANTHER" id="PTHR43818">
    <property type="entry name" value="BCDNA.GH03377"/>
    <property type="match status" value="1"/>
</dbReference>
<organism evidence="4 5">
    <name type="scientific">Coralloluteibacterium thermophilum</name>
    <dbReference type="NCBI Taxonomy" id="2707049"/>
    <lineage>
        <taxon>Bacteria</taxon>
        <taxon>Pseudomonadati</taxon>
        <taxon>Pseudomonadota</taxon>
        <taxon>Gammaproteobacteria</taxon>
        <taxon>Lysobacterales</taxon>
        <taxon>Lysobacteraceae</taxon>
        <taxon>Coralloluteibacterium</taxon>
    </lineage>
</organism>
<dbReference type="Pfam" id="PF22725">
    <property type="entry name" value="GFO_IDH_MocA_C3"/>
    <property type="match status" value="1"/>
</dbReference>
<dbReference type="EMBL" id="JBHSGG010000029">
    <property type="protein sequence ID" value="MFC4728563.1"/>
    <property type="molecule type" value="Genomic_DNA"/>
</dbReference>
<dbReference type="Gene3D" id="3.30.360.10">
    <property type="entry name" value="Dihydrodipicolinate Reductase, domain 2"/>
    <property type="match status" value="1"/>
</dbReference>
<dbReference type="Pfam" id="PF01408">
    <property type="entry name" value="GFO_IDH_MocA"/>
    <property type="match status" value="1"/>
</dbReference>
<reference evidence="5" key="1">
    <citation type="journal article" date="2019" name="Int. J. Syst. Evol. Microbiol.">
        <title>The Global Catalogue of Microorganisms (GCM) 10K type strain sequencing project: providing services to taxonomists for standard genome sequencing and annotation.</title>
        <authorList>
            <consortium name="The Broad Institute Genomics Platform"/>
            <consortium name="The Broad Institute Genome Sequencing Center for Infectious Disease"/>
            <person name="Wu L."/>
            <person name="Ma J."/>
        </authorList>
    </citation>
    <scope>NUCLEOTIDE SEQUENCE [LARGE SCALE GENOMIC DNA]</scope>
    <source>
        <strain evidence="5">CGMCC 1.13574</strain>
    </source>
</reference>
<dbReference type="Proteomes" id="UP001595892">
    <property type="component" value="Unassembled WGS sequence"/>
</dbReference>
<evidence type="ECO:0000313" key="5">
    <source>
        <dbReference type="Proteomes" id="UP001595892"/>
    </source>
</evidence>
<dbReference type="Gene3D" id="3.40.50.720">
    <property type="entry name" value="NAD(P)-binding Rossmann-like Domain"/>
    <property type="match status" value="1"/>
</dbReference>
<evidence type="ECO:0000256" key="1">
    <source>
        <dbReference type="ARBA" id="ARBA00023002"/>
    </source>
</evidence>
<keyword evidence="1" id="KW-0560">Oxidoreductase</keyword>
<dbReference type="InterPro" id="IPR000683">
    <property type="entry name" value="Gfo/Idh/MocA-like_OxRdtase_N"/>
</dbReference>
<dbReference type="SUPFAM" id="SSF55347">
    <property type="entry name" value="Glyceraldehyde-3-phosphate dehydrogenase-like, C-terminal domain"/>
    <property type="match status" value="1"/>
</dbReference>
<feature type="domain" description="GFO/IDH/MocA-like oxidoreductase" evidence="3">
    <location>
        <begin position="136"/>
        <end position="260"/>
    </location>
</feature>
<dbReference type="InterPro" id="IPR055170">
    <property type="entry name" value="GFO_IDH_MocA-like_dom"/>
</dbReference>
<sequence length="336" mass="35871">MSAVAPLRLGFLGVGWIGRHRMQALLDAGLAEAVAIADPDAACMEEALKAAPGAIRCTGLDDMLAHPLDGVVIATPSAAHAVQSIAVLERGLPVFCQKPLGRDGAEVRAVVEAARRADRRLGVDLSYRHLAGMDSVHALLREGALGDVHGVQLVFHNAYGPGKDWFYDRAQAGGGCVIDLGIHLIDLALWLLGNPTVEHVSSRCFARGRPLRETPDAVEDYASARLDLAGGAAIDMSCSWNLPIGIDCEIGMRIYGTRGGVGLRNVDGSFYDFVIERFDGRQRQQLAGPPDAWGGRAALAWAEAVRRDRGFDASADGLVEVAEILDRIYGSEQSEV</sequence>
<dbReference type="InterPro" id="IPR036291">
    <property type="entry name" value="NAD(P)-bd_dom_sf"/>
</dbReference>
<evidence type="ECO:0000259" key="3">
    <source>
        <dbReference type="Pfam" id="PF22725"/>
    </source>
</evidence>
<keyword evidence="5" id="KW-1185">Reference proteome</keyword>
<proteinExistence type="predicted"/>
<name>A0ABV9NP01_9GAMM</name>
<evidence type="ECO:0000259" key="2">
    <source>
        <dbReference type="Pfam" id="PF01408"/>
    </source>
</evidence>
<dbReference type="RefSeq" id="WP_377004592.1">
    <property type="nucleotide sequence ID" value="NZ_JBHSGG010000029.1"/>
</dbReference>